<gene>
    <name evidence="1" type="ORF">LOY88_002609</name>
</gene>
<name>A0ACB8UYQ0_9EURO</name>
<organism evidence="1">
    <name type="scientific">Ophidiomyces ophidiicola</name>
    <dbReference type="NCBI Taxonomy" id="1387563"/>
    <lineage>
        <taxon>Eukaryota</taxon>
        <taxon>Fungi</taxon>
        <taxon>Dikarya</taxon>
        <taxon>Ascomycota</taxon>
        <taxon>Pezizomycotina</taxon>
        <taxon>Eurotiomycetes</taxon>
        <taxon>Eurotiomycetidae</taxon>
        <taxon>Onygenales</taxon>
        <taxon>Onygenaceae</taxon>
        <taxon>Ophidiomyces</taxon>
    </lineage>
</organism>
<protein>
    <submittedName>
        <fullName evidence="1">Uncharacterized protein</fullName>
    </submittedName>
</protein>
<accession>A0ACB8UYQ0</accession>
<proteinExistence type="predicted"/>
<reference evidence="1" key="1">
    <citation type="journal article" date="2022" name="bioRxiv">
        <title>Population genetic analysis of Ophidiomyces ophidiicola, the causative agent of snake fungal disease, indicates recent introductions to the USA.</title>
        <authorList>
            <person name="Ladner J.T."/>
            <person name="Palmer J.M."/>
            <person name="Ettinger C.L."/>
            <person name="Stajich J.E."/>
            <person name="Farrell T.M."/>
            <person name="Glorioso B.M."/>
            <person name="Lawson B."/>
            <person name="Price S.J."/>
            <person name="Stengle A.G."/>
            <person name="Grear D.A."/>
            <person name="Lorch J.M."/>
        </authorList>
    </citation>
    <scope>NUCLEOTIDE SEQUENCE</scope>
    <source>
        <strain evidence="1">NWHC 24266-5</strain>
    </source>
</reference>
<sequence length="1058" mass="116356">MPTFSYAQAAKGLVSSTSAQQQSEKFDKSSASPADEQSAGVAGGSDISGEPMSASFSVNGLNSVIEKQTDPAPGKHILSASSSPSIATASTGTIPKEDDMSLTPNGSSDSTWDKQSQASLTIERSHVREGAEDDSSEKGTEKSIASVKELKPAPIPTVNIWQQRLEAQEAKARASAALKPGVSSNDPSPKPPPTVQGSSSRPDGSKGGNRQKPLDSLGDKKKSGEASKKTGSRTHRPTTDADPTESIPPVANSALWPTPEFARDEGQRKVQGKVEKTEKVDKEKPLSSRTHGKEKWMPVPYVPTAVFSTPLPPAARRGGRTARGGRDASAHSASHTGEKNHASSKTGERRFANDSKSKSNGVDGSHNDEGQDSKSQNVEEIHRQYSANTQRSSNLESSSQQRYDAKSVGKLLDTTNLPYSPTLKLHGESQSHSRYAQTAERRFENGPRSADPYKEPISFASRDRDFGRDRDYQRENYRGESRSERGRGGYRGRGGHPSYTSPQNIVYSAPLPQHPFPAPKPFAYNGERQRMPQASAQNGAQSGSRMGLRSPSMPAPAIYAAAPYPIQTDLTSLYGYPQIHPGPMTAIPYQPYMEQYSLMGMISMQLEYYFSVDNLCKDLFLRRHMDSQGFVLLTVIAAFKRIKSLTEDMDLLRLVCRQLKTVEYRPGEDGLDRIRKKEKWEQWVLSMEARDPSAQTEGPPAATSSSFPQFDNFNENGMTSQQDGYPHITNGAAQPCSETLPHFAAPLSDTVNNDTSAHSIKLSSAAPEFSPQAPVVSANEKASERDAVAENVFPDEQIGNLVIVVRKPGAPSPTQSPILGPSSSSFSNGSVDNCKAAHGQLSAGNILPPPRQDSSTRSDRFSVDTERLKRVTDKLTKSFSTNTLPEKTRNPSPTFWINSKNSPIKSPQTDLIHESYTVFRKQALDKWLSKSSGELPVDMDVLYQFWSHFLVRNFNSRMYNEFRNLAFDDVSSRHSTSGIHYLIKFYGNTLLRNKIIADGLAKDFLDLVQSEANAKERPAFRRLRSVWRNGAFNLKSRKKIDELIDENLRSQLDHYSRV</sequence>
<dbReference type="EMBL" id="JALBCA010000031">
    <property type="protein sequence ID" value="KAI2388413.1"/>
    <property type="molecule type" value="Genomic_DNA"/>
</dbReference>
<comment type="caution">
    <text evidence="1">The sequence shown here is derived from an EMBL/GenBank/DDBJ whole genome shotgun (WGS) entry which is preliminary data.</text>
</comment>
<evidence type="ECO:0000313" key="1">
    <source>
        <dbReference type="EMBL" id="KAI2388413.1"/>
    </source>
</evidence>